<organism evidence="1 2">
    <name type="scientific">Paeniglutamicibacter gangotriensis Lz1y</name>
    <dbReference type="NCBI Taxonomy" id="1276920"/>
    <lineage>
        <taxon>Bacteria</taxon>
        <taxon>Bacillati</taxon>
        <taxon>Actinomycetota</taxon>
        <taxon>Actinomycetes</taxon>
        <taxon>Micrococcales</taxon>
        <taxon>Micrococcaceae</taxon>
        <taxon>Paeniglutamicibacter</taxon>
    </lineage>
</organism>
<dbReference type="PATRIC" id="fig|1276920.7.peg.2858"/>
<accession>M7NHB8</accession>
<dbReference type="EMBL" id="AOCK01000008">
    <property type="protein sequence ID" value="EMQ97913.1"/>
    <property type="molecule type" value="Genomic_DNA"/>
</dbReference>
<dbReference type="STRING" id="1276920.ADIAG_02856"/>
<evidence type="ECO:0000313" key="1">
    <source>
        <dbReference type="EMBL" id="EMQ97913.1"/>
    </source>
</evidence>
<protein>
    <submittedName>
        <fullName evidence="1">Uncharacterized protein</fullName>
    </submittedName>
</protein>
<reference evidence="1 2" key="1">
    <citation type="journal article" date="2013" name="Genome Announc.">
        <title>Draft Genome Sequence of Arthrobacter gangotriensis Strain Lz1yT, Isolated from a Penguin Rookery Soil Sample Collected in Antarctica, near the Indian Station Dakshin Gangotri.</title>
        <authorList>
            <person name="Shivaji S."/>
            <person name="Ara S."/>
            <person name="Bandi S."/>
            <person name="Singh A."/>
            <person name="Kumar Pinnaka A."/>
        </authorList>
    </citation>
    <scope>NUCLEOTIDE SEQUENCE [LARGE SCALE GENOMIC DNA]</scope>
    <source>
        <strain evidence="1 2">Lz1y</strain>
    </source>
</reference>
<gene>
    <name evidence="1" type="ORF">ADIAG_02856</name>
</gene>
<sequence length="125" mass="13247">MNLGFRYRKGAGVKRLLGLILALTVLLPVCQTLVSAPLQVSAIQHSSVETISPAADRTQCPLDTPTKQHCAPTADPQPLITQLAPRPDSSGAFGAMPATLFEHSRATAAQQSRAPDLHALSISRI</sequence>
<name>M7NHB8_9MICC</name>
<comment type="caution">
    <text evidence="1">The sequence shown here is derived from an EMBL/GenBank/DDBJ whole genome shotgun (WGS) entry which is preliminary data.</text>
</comment>
<dbReference type="Proteomes" id="UP000012015">
    <property type="component" value="Unassembled WGS sequence"/>
</dbReference>
<evidence type="ECO:0000313" key="2">
    <source>
        <dbReference type="Proteomes" id="UP000012015"/>
    </source>
</evidence>
<dbReference type="AlphaFoldDB" id="M7NHB8"/>
<proteinExistence type="predicted"/>
<keyword evidence="2" id="KW-1185">Reference proteome</keyword>